<reference evidence="2" key="1">
    <citation type="submission" date="2019-05" db="EMBL/GenBank/DDBJ databases">
        <authorList>
            <person name="Naeem R."/>
            <person name="Antony C."/>
            <person name="Guan Q."/>
        </authorList>
    </citation>
    <scope>NUCLEOTIDE SEQUENCE</scope>
    <source>
        <strain evidence="2">1</strain>
    </source>
</reference>
<dbReference type="GeneID" id="93456600"/>
<feature type="compositionally biased region" description="Acidic residues" evidence="1">
    <location>
        <begin position="71"/>
        <end position="80"/>
    </location>
</feature>
<proteinExistence type="predicted"/>
<evidence type="ECO:0000313" key="2">
    <source>
        <dbReference type="EMBL" id="VTP10120.1"/>
    </source>
</evidence>
<protein>
    <submittedName>
        <fullName evidence="2">Uncharacterized protein</fullName>
    </submittedName>
</protein>
<organism evidence="2">
    <name type="scientific">Mycolicibacterium smegmatis</name>
    <name type="common">Mycobacterium smegmatis</name>
    <dbReference type="NCBI Taxonomy" id="1772"/>
    <lineage>
        <taxon>Bacteria</taxon>
        <taxon>Bacillati</taxon>
        <taxon>Actinomycetota</taxon>
        <taxon>Actinomycetes</taxon>
        <taxon>Mycobacteriales</taxon>
        <taxon>Mycobacteriaceae</taxon>
        <taxon>Mycolicibacterium</taxon>
    </lineage>
</organism>
<evidence type="ECO:0000256" key="1">
    <source>
        <dbReference type="SAM" id="MobiDB-lite"/>
    </source>
</evidence>
<feature type="region of interest" description="Disordered" evidence="1">
    <location>
        <begin position="1"/>
        <end position="80"/>
    </location>
</feature>
<dbReference type="EMBL" id="LR589651">
    <property type="protein sequence ID" value="VTP10120.1"/>
    <property type="molecule type" value="Genomic_DNA"/>
</dbReference>
<dbReference type="RefSeq" id="WP_228025487.1">
    <property type="nucleotide sequence ID" value="NZ_CP009495.1"/>
</dbReference>
<name>A0A653FKB3_MYCSM</name>
<accession>A0A653FKB3</accession>
<sequence>MRSSLIENVSGIRSAMERQDVPDEVPVADAVEQQQGAVRPPIDDDTPGSDPGSPPLEASDGDWQEQRETVEFDPDDDRES</sequence>
<gene>
    <name evidence="2" type="ORF">BIN_B_04459</name>
</gene>
<dbReference type="AlphaFoldDB" id="A0A653FKB3"/>